<dbReference type="Gene3D" id="3.30.450.20">
    <property type="entry name" value="PAS domain"/>
    <property type="match status" value="1"/>
</dbReference>
<dbReference type="CDD" id="cd00130">
    <property type="entry name" value="PAS"/>
    <property type="match status" value="1"/>
</dbReference>
<dbReference type="SMART" id="SM00267">
    <property type="entry name" value="GGDEF"/>
    <property type="match status" value="1"/>
</dbReference>
<dbReference type="SUPFAM" id="SSF55785">
    <property type="entry name" value="PYP-like sensor domain (PAS domain)"/>
    <property type="match status" value="1"/>
</dbReference>
<dbReference type="Gene3D" id="3.40.190.10">
    <property type="entry name" value="Periplasmic binding protein-like II"/>
    <property type="match status" value="2"/>
</dbReference>
<evidence type="ECO:0000259" key="5">
    <source>
        <dbReference type="PROSITE" id="PS50887"/>
    </source>
</evidence>
<dbReference type="FunFam" id="3.30.70.270:FF:000001">
    <property type="entry name" value="Diguanylate cyclase domain protein"/>
    <property type="match status" value="1"/>
</dbReference>
<keyword evidence="3" id="KW-1133">Transmembrane helix</keyword>
<dbReference type="GO" id="GO:0052621">
    <property type="term" value="F:diguanylate cyclase activity"/>
    <property type="evidence" value="ECO:0007669"/>
    <property type="project" value="UniProtKB-EC"/>
</dbReference>
<evidence type="ECO:0000313" key="6">
    <source>
        <dbReference type="EMBL" id="OGH00670.1"/>
    </source>
</evidence>
<dbReference type="SUPFAM" id="SSF53850">
    <property type="entry name" value="Periplasmic binding protein-like II"/>
    <property type="match status" value="1"/>
</dbReference>
<dbReference type="GO" id="GO:0043709">
    <property type="term" value="P:cell adhesion involved in single-species biofilm formation"/>
    <property type="evidence" value="ECO:0007669"/>
    <property type="project" value="TreeGrafter"/>
</dbReference>
<dbReference type="AlphaFoldDB" id="A0A1F6GRG7"/>
<comment type="caution">
    <text evidence="6">The sequence shown here is derived from an EMBL/GenBank/DDBJ whole genome shotgun (WGS) entry which is preliminary data.</text>
</comment>
<dbReference type="SUPFAM" id="SSF55073">
    <property type="entry name" value="Nucleotide cyclase"/>
    <property type="match status" value="1"/>
</dbReference>
<feature type="domain" description="GGDEF" evidence="5">
    <location>
        <begin position="529"/>
        <end position="662"/>
    </location>
</feature>
<evidence type="ECO:0000256" key="1">
    <source>
        <dbReference type="ARBA" id="ARBA00012528"/>
    </source>
</evidence>
<protein>
    <recommendedName>
        <fullName evidence="1">diguanylate cyclase</fullName>
        <ecNumber evidence="1">2.7.7.65</ecNumber>
    </recommendedName>
</protein>
<comment type="catalytic activity">
    <reaction evidence="2">
        <text>2 GTP = 3',3'-c-di-GMP + 2 diphosphate</text>
        <dbReference type="Rhea" id="RHEA:24898"/>
        <dbReference type="ChEBI" id="CHEBI:33019"/>
        <dbReference type="ChEBI" id="CHEBI:37565"/>
        <dbReference type="ChEBI" id="CHEBI:58805"/>
        <dbReference type="EC" id="2.7.7.65"/>
    </reaction>
</comment>
<dbReference type="GO" id="GO:0005886">
    <property type="term" value="C:plasma membrane"/>
    <property type="evidence" value="ECO:0007669"/>
    <property type="project" value="TreeGrafter"/>
</dbReference>
<dbReference type="NCBIfam" id="TIGR00229">
    <property type="entry name" value="sensory_box"/>
    <property type="match status" value="1"/>
</dbReference>
<dbReference type="InterPro" id="IPR029787">
    <property type="entry name" value="Nucleotide_cyclase"/>
</dbReference>
<accession>A0A1F6GRG7</accession>
<dbReference type="InterPro" id="IPR015168">
    <property type="entry name" value="SsuA/THI5"/>
</dbReference>
<gene>
    <name evidence="6" type="ORF">A2557_03275</name>
</gene>
<dbReference type="Proteomes" id="UP000177583">
    <property type="component" value="Unassembled WGS sequence"/>
</dbReference>
<dbReference type="GO" id="GO:0006355">
    <property type="term" value="P:regulation of DNA-templated transcription"/>
    <property type="evidence" value="ECO:0007669"/>
    <property type="project" value="InterPro"/>
</dbReference>
<feature type="domain" description="PAC" evidence="4">
    <location>
        <begin position="447"/>
        <end position="497"/>
    </location>
</feature>
<dbReference type="Pfam" id="PF09084">
    <property type="entry name" value="NMT1"/>
    <property type="match status" value="1"/>
</dbReference>
<dbReference type="EMBL" id="MFNF01000043">
    <property type="protein sequence ID" value="OGH00670.1"/>
    <property type="molecule type" value="Genomic_DNA"/>
</dbReference>
<dbReference type="Pfam" id="PF00989">
    <property type="entry name" value="PAS"/>
    <property type="match status" value="1"/>
</dbReference>
<dbReference type="PANTHER" id="PTHR45138">
    <property type="entry name" value="REGULATORY COMPONENTS OF SENSORY TRANSDUCTION SYSTEM"/>
    <property type="match status" value="1"/>
</dbReference>
<dbReference type="PANTHER" id="PTHR45138:SF9">
    <property type="entry name" value="DIGUANYLATE CYCLASE DGCM-RELATED"/>
    <property type="match status" value="1"/>
</dbReference>
<dbReference type="InterPro" id="IPR035965">
    <property type="entry name" value="PAS-like_dom_sf"/>
</dbReference>
<feature type="transmembrane region" description="Helical" evidence="3">
    <location>
        <begin position="333"/>
        <end position="351"/>
    </location>
</feature>
<proteinExistence type="predicted"/>
<dbReference type="NCBIfam" id="TIGR00254">
    <property type="entry name" value="GGDEF"/>
    <property type="match status" value="1"/>
</dbReference>
<keyword evidence="3" id="KW-0472">Membrane</keyword>
<dbReference type="InterPro" id="IPR000700">
    <property type="entry name" value="PAS-assoc_C"/>
</dbReference>
<evidence type="ECO:0000256" key="2">
    <source>
        <dbReference type="ARBA" id="ARBA00034247"/>
    </source>
</evidence>
<dbReference type="Pfam" id="PF00990">
    <property type="entry name" value="GGDEF"/>
    <property type="match status" value="1"/>
</dbReference>
<keyword evidence="3" id="KW-0812">Transmembrane</keyword>
<evidence type="ECO:0000313" key="7">
    <source>
        <dbReference type="Proteomes" id="UP000177583"/>
    </source>
</evidence>
<dbReference type="InterPro" id="IPR000160">
    <property type="entry name" value="GGDEF_dom"/>
</dbReference>
<dbReference type="CDD" id="cd01949">
    <property type="entry name" value="GGDEF"/>
    <property type="match status" value="1"/>
</dbReference>
<evidence type="ECO:0000256" key="3">
    <source>
        <dbReference type="SAM" id="Phobius"/>
    </source>
</evidence>
<evidence type="ECO:0000259" key="4">
    <source>
        <dbReference type="PROSITE" id="PS50113"/>
    </source>
</evidence>
<reference evidence="6 7" key="1">
    <citation type="journal article" date="2016" name="Nat. Commun.">
        <title>Thousands of microbial genomes shed light on interconnected biogeochemical processes in an aquifer system.</title>
        <authorList>
            <person name="Anantharaman K."/>
            <person name="Brown C.T."/>
            <person name="Hug L.A."/>
            <person name="Sharon I."/>
            <person name="Castelle C.J."/>
            <person name="Probst A.J."/>
            <person name="Thomas B.C."/>
            <person name="Singh A."/>
            <person name="Wilkins M.J."/>
            <person name="Karaoz U."/>
            <person name="Brodie E.L."/>
            <person name="Williams K.H."/>
            <person name="Hubbard S.S."/>
            <person name="Banfield J.F."/>
        </authorList>
    </citation>
    <scope>NUCLEOTIDE SEQUENCE [LARGE SCALE GENOMIC DNA]</scope>
</reference>
<dbReference type="InterPro" id="IPR043128">
    <property type="entry name" value="Rev_trsase/Diguanyl_cyclase"/>
</dbReference>
<sequence length="662" mass="74927">MTKTLRPICLLLGLVLFLLLPPLLFAKGPDKVVLQLRWTHQFQFAGYYAAKAKGYYQEERLDVEILPAGPGTESPTAMVLSGLADFGVTNSGLILSRMKGEPVVALAALFQTSPNAWLVLADSKIGSLHDLVGKNLMTLPLPESADLLAIFVHEGIPLSKLKLQKMSFDIEDLIQGKTDAFDAYSTSEPYFLAQRGIAYRMIRARNYGIDFYSDVLFTTEAQIKERPERVRGFRKASLRGWIYALNHPKEIALLIQQDYGSKKSLEHLEFEAEEMVKLIMPDLIEVGHMTQSRWEFIAKTDVALGLVPEVKNLEGFMYDPHYKPDYSWAYKTLAWTLALLMALALTALWVLRLNLKLRREVQERHKAEAHLKESETRQRYMIERAPFPLVLTQRSSGEILYVNKPARKFFVRDASQDPVGRTTMEYYADKDQQRLFAAELKRVGRVEGMEIKLLVPGGELVWAMVSASPMDFGEERQLLVGLTDITRAKALEEELRRRATTDDLTSCTNRPHFFELAQKEMERSKRFKRELAILMLDVDHFKKINDLYGHEVGDWALKAFTKAVTQELRTMDLLGRIGGEEFAALLPETLLGGAGVVAERIRLAVEQITLPLAGEETLRFTVSIGVTNLRAGDKDFAEPLSRADKALYQAKAQGRNRIAFLP</sequence>
<dbReference type="Gene3D" id="3.30.70.270">
    <property type="match status" value="1"/>
</dbReference>
<dbReference type="InterPro" id="IPR050469">
    <property type="entry name" value="Diguanylate_Cyclase"/>
</dbReference>
<organism evidence="6 7">
    <name type="scientific">Candidatus Lambdaproteobacteria bacterium RIFOXYD2_FULL_56_26</name>
    <dbReference type="NCBI Taxonomy" id="1817773"/>
    <lineage>
        <taxon>Bacteria</taxon>
        <taxon>Pseudomonadati</taxon>
        <taxon>Pseudomonadota</taxon>
        <taxon>Candidatus Lambdaproteobacteria</taxon>
    </lineage>
</organism>
<dbReference type="EC" id="2.7.7.65" evidence="1"/>
<dbReference type="InterPro" id="IPR013767">
    <property type="entry name" value="PAS_fold"/>
</dbReference>
<dbReference type="GO" id="GO:1902201">
    <property type="term" value="P:negative regulation of bacterial-type flagellum-dependent cell motility"/>
    <property type="evidence" value="ECO:0007669"/>
    <property type="project" value="TreeGrafter"/>
</dbReference>
<dbReference type="PROSITE" id="PS50887">
    <property type="entry name" value="GGDEF"/>
    <property type="match status" value="1"/>
</dbReference>
<dbReference type="InterPro" id="IPR000014">
    <property type="entry name" value="PAS"/>
</dbReference>
<name>A0A1F6GRG7_9PROT</name>
<dbReference type="PROSITE" id="PS50113">
    <property type="entry name" value="PAC"/>
    <property type="match status" value="1"/>
</dbReference>